<feature type="region of interest" description="Disordered" evidence="1">
    <location>
        <begin position="1"/>
        <end position="20"/>
    </location>
</feature>
<comment type="caution">
    <text evidence="2">The sequence shown here is derived from an EMBL/GenBank/DDBJ whole genome shotgun (WGS) entry which is preliminary data.</text>
</comment>
<organism evidence="2 3">
    <name type="scientific">Cryobacterium levicorallinum</name>
    <dbReference type="NCBI Taxonomy" id="995038"/>
    <lineage>
        <taxon>Bacteria</taxon>
        <taxon>Bacillati</taxon>
        <taxon>Actinomycetota</taxon>
        <taxon>Actinomycetes</taxon>
        <taxon>Micrococcales</taxon>
        <taxon>Microbacteriaceae</taxon>
        <taxon>Cryobacterium</taxon>
    </lineage>
</organism>
<reference evidence="2 3" key="1">
    <citation type="submission" date="2019-03" db="EMBL/GenBank/DDBJ databases">
        <title>Genomics of glacier-inhabiting Cryobacterium strains.</title>
        <authorList>
            <person name="Liu Q."/>
            <person name="Xin Y.-H."/>
        </authorList>
    </citation>
    <scope>NUCLEOTIDE SEQUENCE [LARGE SCALE GENOMIC DNA]</scope>
    <source>
        <strain evidence="2 3">Hh34</strain>
    </source>
</reference>
<evidence type="ECO:0000313" key="3">
    <source>
        <dbReference type="Proteomes" id="UP000297963"/>
    </source>
</evidence>
<proteinExistence type="predicted"/>
<dbReference type="RefSeq" id="WP_134495614.1">
    <property type="nucleotide sequence ID" value="NZ_FOPW01000023.1"/>
</dbReference>
<dbReference type="AlphaFoldDB" id="A0A4R8VGK8"/>
<evidence type="ECO:0000256" key="1">
    <source>
        <dbReference type="SAM" id="MobiDB-lite"/>
    </source>
</evidence>
<sequence length="227" mass="24671">MKIPSSDRLTDSTLQHNSRPIAVTRHDGVMPLTPNDLANLVAIRSLRDLAAGQARAPGAVHRQAAVILLDAAIERTVFTAAEYFLGTFTDRDLVEKPLQALRGHGWIPDAGVETSRRRLHRVRNVIQHAGTGVDRDELPQWVIATQRVIASVVTFAYGVDLDDVLYSSAVEDEKIREHLDVAEALMRSSDSAAAMASVVKAYDVVAGIWGSFVVSSNSKLAPPSRSL</sequence>
<name>A0A4R8VGK8_9MICO</name>
<accession>A0A4R8VGK8</accession>
<protein>
    <submittedName>
        <fullName evidence="2">Uncharacterized protein</fullName>
    </submittedName>
</protein>
<dbReference type="Proteomes" id="UP000297963">
    <property type="component" value="Unassembled WGS sequence"/>
</dbReference>
<gene>
    <name evidence="2" type="ORF">E3O11_15245</name>
</gene>
<evidence type="ECO:0000313" key="2">
    <source>
        <dbReference type="EMBL" id="TFB82455.1"/>
    </source>
</evidence>
<dbReference type="EMBL" id="SOFE01000025">
    <property type="protein sequence ID" value="TFB82455.1"/>
    <property type="molecule type" value="Genomic_DNA"/>
</dbReference>